<organism evidence="1 2">
    <name type="scientific">Anaerotruncus colihominis</name>
    <dbReference type="NCBI Taxonomy" id="169435"/>
    <lineage>
        <taxon>Bacteria</taxon>
        <taxon>Bacillati</taxon>
        <taxon>Bacillota</taxon>
        <taxon>Clostridia</taxon>
        <taxon>Eubacteriales</taxon>
        <taxon>Oscillospiraceae</taxon>
        <taxon>Anaerotruncus</taxon>
    </lineage>
</organism>
<dbReference type="EMBL" id="CZBE01000023">
    <property type="protein sequence ID" value="CUQ05122.1"/>
    <property type="molecule type" value="Genomic_DNA"/>
</dbReference>
<sequence>MNDNAVFSEIPVDAITKGRDMVDVFAAYMMFHKRAVKVAAEAGKSEDETFANAMSATIYRLYLLGVEDGMKRE</sequence>
<evidence type="ECO:0000313" key="2">
    <source>
        <dbReference type="Proteomes" id="UP000095765"/>
    </source>
</evidence>
<dbReference type="RefSeq" id="WP_055245780.1">
    <property type="nucleotide sequence ID" value="NZ_CABIWA010000017.1"/>
</dbReference>
<gene>
    <name evidence="1" type="ORF">ERS852551_02910</name>
</gene>
<protein>
    <submittedName>
        <fullName evidence="1">Uncharacterized protein</fullName>
    </submittedName>
</protein>
<name>A0A174T5R7_9FIRM</name>
<accession>A0A174T5R7</accession>
<evidence type="ECO:0000313" key="1">
    <source>
        <dbReference type="EMBL" id="CUQ05122.1"/>
    </source>
</evidence>
<reference evidence="1 2" key="1">
    <citation type="submission" date="2015-09" db="EMBL/GenBank/DDBJ databases">
        <authorList>
            <consortium name="Pathogen Informatics"/>
        </authorList>
    </citation>
    <scope>NUCLEOTIDE SEQUENCE [LARGE SCALE GENOMIC DNA]</scope>
    <source>
        <strain evidence="1 2">2789STDY5834939</strain>
    </source>
</reference>
<proteinExistence type="predicted"/>
<dbReference type="Proteomes" id="UP000095765">
    <property type="component" value="Unassembled WGS sequence"/>
</dbReference>
<dbReference type="AlphaFoldDB" id="A0A174T5R7"/>